<feature type="transmembrane region" description="Helical" evidence="8">
    <location>
        <begin position="132"/>
        <end position="150"/>
    </location>
</feature>
<feature type="transmembrane region" description="Helical" evidence="8">
    <location>
        <begin position="366"/>
        <end position="386"/>
    </location>
</feature>
<proteinExistence type="predicted"/>
<keyword evidence="6" id="KW-0576">Peroxisome</keyword>
<dbReference type="GO" id="GO:0016559">
    <property type="term" value="P:peroxisome fission"/>
    <property type="evidence" value="ECO:0007669"/>
    <property type="project" value="InterPro"/>
</dbReference>
<feature type="transmembrane region" description="Helical" evidence="8">
    <location>
        <begin position="62"/>
        <end position="82"/>
    </location>
</feature>
<evidence type="ECO:0000256" key="3">
    <source>
        <dbReference type="ARBA" id="ARBA00022692"/>
    </source>
</evidence>
<evidence type="ECO:0000256" key="1">
    <source>
        <dbReference type="ARBA" id="ARBA00004141"/>
    </source>
</evidence>
<gene>
    <name evidence="10" type="ORF">APICC_02387</name>
</gene>
<keyword evidence="11" id="KW-1185">Reference proteome</keyword>
<sequence length="391" mass="45298">MADSAAIEREKHMKQLKRRMECWREVILPLNSILLWERSWYPGLILGITTTIFFLIWMLEPAILTIISVSLLILALVDYLVPPVSSLLSPVNKWTGQKEKKLNEICQNLSIIILQLQSLWKLMLKTRNDRPNVYYAGIITCLIICIWIGSTINNLLLFYITVNILLLTPGFRYKGRAILLQYGSRAYWYYAQKSHSTQNSAEILRSLEYTFSSFRKLLRLGRCLDSLYSALKMMKYPEVTIRVTLTLSKIANALFLLADHIIWIGRVGLLRVNIKKWSKIANKYWLMNIIMNLTRDIYEIIKIFENEGKDVLIRTPKFSSSLWRQYELLHHLKNHKNIVIDTIKNGCDMFIPLTALGFTKLTPGTIGILGMISSIVSIYTLIYPLYKLTPA</sequence>
<feature type="domain" description="RETREG1-3/ARL6IP-like N-terminal reticulon-homology" evidence="9">
    <location>
        <begin position="25"/>
        <end position="174"/>
    </location>
</feature>
<keyword evidence="3 8" id="KW-0812">Transmembrane</keyword>
<dbReference type="Pfam" id="PF24456">
    <property type="entry name" value="RHD_RETREG1-3"/>
    <property type="match status" value="1"/>
</dbReference>
<organism evidence="10 11">
    <name type="scientific">Apis cerana cerana</name>
    <name type="common">Oriental honeybee</name>
    <dbReference type="NCBI Taxonomy" id="94128"/>
    <lineage>
        <taxon>Eukaryota</taxon>
        <taxon>Metazoa</taxon>
        <taxon>Ecdysozoa</taxon>
        <taxon>Arthropoda</taxon>
        <taxon>Hexapoda</taxon>
        <taxon>Insecta</taxon>
        <taxon>Pterygota</taxon>
        <taxon>Neoptera</taxon>
        <taxon>Endopterygota</taxon>
        <taxon>Hymenoptera</taxon>
        <taxon>Apocrita</taxon>
        <taxon>Aculeata</taxon>
        <taxon>Apoidea</taxon>
        <taxon>Anthophila</taxon>
        <taxon>Apidae</taxon>
        <taxon>Apis</taxon>
    </lineage>
</organism>
<evidence type="ECO:0000313" key="10">
    <source>
        <dbReference type="EMBL" id="PBC34663.1"/>
    </source>
</evidence>
<evidence type="ECO:0000256" key="6">
    <source>
        <dbReference type="ARBA" id="ARBA00023140"/>
    </source>
</evidence>
<evidence type="ECO:0000259" key="9">
    <source>
        <dbReference type="Pfam" id="PF24456"/>
    </source>
</evidence>
<evidence type="ECO:0000256" key="5">
    <source>
        <dbReference type="ARBA" id="ARBA00023136"/>
    </source>
</evidence>
<dbReference type="PANTHER" id="PTHR12652">
    <property type="entry name" value="PEROXISOMAL BIOGENESIS FACTOR 11"/>
    <property type="match status" value="1"/>
</dbReference>
<protein>
    <submittedName>
        <fullName evidence="10">Peroxisomal membrane protein</fullName>
    </submittedName>
</protein>
<name>A0A2A3ES92_APICC</name>
<dbReference type="OrthoDB" id="411017at2759"/>
<keyword evidence="4 8" id="KW-1133">Transmembrane helix</keyword>
<evidence type="ECO:0000256" key="4">
    <source>
        <dbReference type="ARBA" id="ARBA00022989"/>
    </source>
</evidence>
<dbReference type="EMBL" id="KZ288189">
    <property type="protein sequence ID" value="PBC34663.1"/>
    <property type="molecule type" value="Genomic_DNA"/>
</dbReference>
<dbReference type="PANTHER" id="PTHR12652:SF50">
    <property type="entry name" value="PEROXIN 11"/>
    <property type="match status" value="1"/>
</dbReference>
<evidence type="ECO:0000256" key="8">
    <source>
        <dbReference type="SAM" id="Phobius"/>
    </source>
</evidence>
<reference evidence="10 11" key="1">
    <citation type="submission" date="2014-07" db="EMBL/GenBank/DDBJ databases">
        <title>Genomic and transcriptomic analysis on Apis cerana provide comprehensive insights into honey bee biology.</title>
        <authorList>
            <person name="Diao Q."/>
            <person name="Sun L."/>
            <person name="Zheng H."/>
            <person name="Zheng H."/>
            <person name="Xu S."/>
            <person name="Wang S."/>
            <person name="Zeng Z."/>
            <person name="Hu F."/>
            <person name="Su S."/>
            <person name="Wu J."/>
        </authorList>
    </citation>
    <scope>NUCLEOTIDE SEQUENCE [LARGE SCALE GENOMIC DNA]</scope>
    <source>
        <tissue evidence="10">Pupae without intestine</tissue>
    </source>
</reference>
<dbReference type="GO" id="GO:0005783">
    <property type="term" value="C:endoplasmic reticulum"/>
    <property type="evidence" value="ECO:0007669"/>
    <property type="project" value="UniProtKB-ARBA"/>
</dbReference>
<evidence type="ECO:0000313" key="11">
    <source>
        <dbReference type="Proteomes" id="UP000242457"/>
    </source>
</evidence>
<feature type="transmembrane region" description="Helical" evidence="8">
    <location>
        <begin position="39"/>
        <end position="57"/>
    </location>
</feature>
<evidence type="ECO:0000256" key="2">
    <source>
        <dbReference type="ARBA" id="ARBA00022593"/>
    </source>
</evidence>
<dbReference type="GO" id="GO:0005778">
    <property type="term" value="C:peroxisomal membrane"/>
    <property type="evidence" value="ECO:0007669"/>
    <property type="project" value="UniProtKB-SubCell"/>
</dbReference>
<keyword evidence="5 8" id="KW-0472">Membrane</keyword>
<comment type="subcellular location">
    <subcellularLocation>
        <location evidence="1">Membrane</location>
        <topology evidence="1">Multi-pass membrane protein</topology>
    </subcellularLocation>
    <subcellularLocation>
        <location evidence="7">Peroxisome membrane</location>
    </subcellularLocation>
</comment>
<accession>A0A2A3ES92</accession>
<dbReference type="Pfam" id="PF05648">
    <property type="entry name" value="PEX11"/>
    <property type="match status" value="1"/>
</dbReference>
<dbReference type="AlphaFoldDB" id="A0A2A3ES92"/>
<dbReference type="STRING" id="94128.A0A2A3ES92"/>
<dbReference type="Proteomes" id="UP000242457">
    <property type="component" value="Unassembled WGS sequence"/>
</dbReference>
<dbReference type="InterPro" id="IPR057282">
    <property type="entry name" value="RETREG1-3-like_RHD"/>
</dbReference>
<dbReference type="InterPro" id="IPR008733">
    <property type="entry name" value="PEX11"/>
</dbReference>
<keyword evidence="2" id="KW-0962">Peroxisome biogenesis</keyword>
<evidence type="ECO:0000256" key="7">
    <source>
        <dbReference type="ARBA" id="ARBA00046271"/>
    </source>
</evidence>